<evidence type="ECO:0000313" key="3">
    <source>
        <dbReference type="Proteomes" id="UP000654075"/>
    </source>
</evidence>
<dbReference type="Proteomes" id="UP000654075">
    <property type="component" value="Unassembled WGS sequence"/>
</dbReference>
<keyword evidence="3" id="KW-1185">Reference proteome</keyword>
<feature type="region of interest" description="Disordered" evidence="1">
    <location>
        <begin position="88"/>
        <end position="148"/>
    </location>
</feature>
<gene>
    <name evidence="2" type="ORF">PGLA1383_LOCUS31568</name>
</gene>
<comment type="caution">
    <text evidence="2">The sequence shown here is derived from an EMBL/GenBank/DDBJ whole genome shotgun (WGS) entry which is preliminary data.</text>
</comment>
<evidence type="ECO:0000313" key="2">
    <source>
        <dbReference type="EMBL" id="CAE8613824.1"/>
    </source>
</evidence>
<sequence>MTGSGQFRQEETDLELDDAFDELSCASVHQLKRLRGSRTCAVCEARGELFWRCTACRFNFCSLCAAAGRGDISLSQLQALGLAAVSQFKDSVEDEDDEDDEDEDEEDEEDEDEDEDGDAPAETDADNDAMPEADEPWQAQLGPGDTPFRSQQQLLRSMRVSWMRKQKSGHASPWECPGGDECKDLICFSLAESSELAGLGEAAAGGWLRRHGLEHWLRAVAEQCGMEVGRLLCVLHSAATGEWCAMQLSSFCGNSLQRLALILRQTGLPWAPCQMCHCSLMGRVDPGLSSEIALLCQWLRHPSSALQDWVVDCTARGRCTSCATGSHPALQESWRCLTCSASAGSAAAEVDLCSSCAAACHSGHDVVPGASIGTTTLAGSGSAAGDVEARAEVKSFSCSCGSIKGGPIGGCQRDRTQALSQAEARQLPARHRSTLLGFGEFLQRAAETRPP</sequence>
<evidence type="ECO:0000256" key="1">
    <source>
        <dbReference type="SAM" id="MobiDB-lite"/>
    </source>
</evidence>
<reference evidence="2" key="1">
    <citation type="submission" date="2021-02" db="EMBL/GenBank/DDBJ databases">
        <authorList>
            <person name="Dougan E. K."/>
            <person name="Rhodes N."/>
            <person name="Thang M."/>
            <person name="Chan C."/>
        </authorList>
    </citation>
    <scope>NUCLEOTIDE SEQUENCE</scope>
</reference>
<proteinExistence type="predicted"/>
<organism evidence="2 3">
    <name type="scientific">Polarella glacialis</name>
    <name type="common">Dinoflagellate</name>
    <dbReference type="NCBI Taxonomy" id="89957"/>
    <lineage>
        <taxon>Eukaryota</taxon>
        <taxon>Sar</taxon>
        <taxon>Alveolata</taxon>
        <taxon>Dinophyceae</taxon>
        <taxon>Suessiales</taxon>
        <taxon>Suessiaceae</taxon>
        <taxon>Polarella</taxon>
    </lineage>
</organism>
<feature type="compositionally biased region" description="Acidic residues" evidence="1">
    <location>
        <begin position="92"/>
        <end position="135"/>
    </location>
</feature>
<dbReference type="AlphaFoldDB" id="A0A813FT14"/>
<accession>A0A813FT14</accession>
<protein>
    <submittedName>
        <fullName evidence="2">Uncharacterized protein</fullName>
    </submittedName>
</protein>
<name>A0A813FT14_POLGL</name>
<dbReference type="EMBL" id="CAJNNV010025316">
    <property type="protein sequence ID" value="CAE8613824.1"/>
    <property type="molecule type" value="Genomic_DNA"/>
</dbReference>